<name>A0ABW3USW5_9BACL</name>
<comment type="caution">
    <text evidence="2">The sequence shown here is derived from an EMBL/GenBank/DDBJ whole genome shotgun (WGS) entry which is preliminary data.</text>
</comment>
<evidence type="ECO:0000313" key="3">
    <source>
        <dbReference type="Proteomes" id="UP001597180"/>
    </source>
</evidence>
<protein>
    <submittedName>
        <fullName evidence="2">YfhD family protein</fullName>
    </submittedName>
</protein>
<accession>A0ABW3USW5</accession>
<dbReference type="EMBL" id="JBHTLU010000034">
    <property type="protein sequence ID" value="MFD1223424.1"/>
    <property type="molecule type" value="Genomic_DNA"/>
</dbReference>
<evidence type="ECO:0000256" key="1">
    <source>
        <dbReference type="SAM" id="MobiDB-lite"/>
    </source>
</evidence>
<gene>
    <name evidence="2" type="ORF">ACFQ4B_25205</name>
</gene>
<reference evidence="3" key="1">
    <citation type="journal article" date="2019" name="Int. J. Syst. Evol. Microbiol.">
        <title>The Global Catalogue of Microorganisms (GCM) 10K type strain sequencing project: providing services to taxonomists for standard genome sequencing and annotation.</title>
        <authorList>
            <consortium name="The Broad Institute Genomics Platform"/>
            <consortium name="The Broad Institute Genome Sequencing Center for Infectious Disease"/>
            <person name="Wu L."/>
            <person name="Ma J."/>
        </authorList>
    </citation>
    <scope>NUCLEOTIDE SEQUENCE [LARGE SCALE GENOMIC DNA]</scope>
    <source>
        <strain evidence="3">CCUG 53270</strain>
    </source>
</reference>
<dbReference type="Pfam" id="PF14151">
    <property type="entry name" value="YfhD"/>
    <property type="match status" value="1"/>
</dbReference>
<evidence type="ECO:0000313" key="2">
    <source>
        <dbReference type="EMBL" id="MFD1223424.1"/>
    </source>
</evidence>
<dbReference type="InterPro" id="IPR025435">
    <property type="entry name" value="YfhD-like"/>
</dbReference>
<sequence length="50" mass="5734">MMPGKKQPLQSNKKLPVAKNEDVEYNAEFADEEDLEARERAEQADARQQS</sequence>
<dbReference type="RefSeq" id="WP_192702743.1">
    <property type="nucleotide sequence ID" value="NZ_BAABJG010000022.1"/>
</dbReference>
<proteinExistence type="predicted"/>
<feature type="compositionally biased region" description="Basic and acidic residues" evidence="1">
    <location>
        <begin position="37"/>
        <end position="50"/>
    </location>
</feature>
<organism evidence="2 3">
    <name type="scientific">Paenibacillus vulneris</name>
    <dbReference type="NCBI Taxonomy" id="1133364"/>
    <lineage>
        <taxon>Bacteria</taxon>
        <taxon>Bacillati</taxon>
        <taxon>Bacillota</taxon>
        <taxon>Bacilli</taxon>
        <taxon>Bacillales</taxon>
        <taxon>Paenibacillaceae</taxon>
        <taxon>Paenibacillus</taxon>
    </lineage>
</organism>
<dbReference type="Proteomes" id="UP001597180">
    <property type="component" value="Unassembled WGS sequence"/>
</dbReference>
<feature type="region of interest" description="Disordered" evidence="1">
    <location>
        <begin position="1"/>
        <end position="50"/>
    </location>
</feature>
<feature type="compositionally biased region" description="Acidic residues" evidence="1">
    <location>
        <begin position="23"/>
        <end position="36"/>
    </location>
</feature>
<keyword evidence="3" id="KW-1185">Reference proteome</keyword>